<keyword evidence="1" id="KW-0507">mRNA processing</keyword>
<name>A0A564Z8N2_HYMDI</name>
<feature type="compositionally biased region" description="Low complexity" evidence="2">
    <location>
        <begin position="20"/>
        <end position="29"/>
    </location>
</feature>
<feature type="domain" description="PWI" evidence="3">
    <location>
        <begin position="164"/>
        <end position="257"/>
    </location>
</feature>
<evidence type="ECO:0000256" key="1">
    <source>
        <dbReference type="ARBA" id="ARBA00022664"/>
    </source>
</evidence>
<proteinExistence type="predicted"/>
<dbReference type="SUPFAM" id="SSF101233">
    <property type="entry name" value="PWI domain"/>
    <property type="match status" value="1"/>
</dbReference>
<feature type="compositionally biased region" description="Basic and acidic residues" evidence="2">
    <location>
        <begin position="8"/>
        <end position="19"/>
    </location>
</feature>
<accession>A0A564Z8N2</accession>
<feature type="region of interest" description="Disordered" evidence="2">
    <location>
        <begin position="1"/>
        <end position="75"/>
    </location>
</feature>
<dbReference type="InterPro" id="IPR052768">
    <property type="entry name" value="RBM25"/>
</dbReference>
<dbReference type="Proteomes" id="UP000321570">
    <property type="component" value="Unassembled WGS sequence"/>
</dbReference>
<evidence type="ECO:0000256" key="2">
    <source>
        <dbReference type="SAM" id="MobiDB-lite"/>
    </source>
</evidence>
<dbReference type="AlphaFoldDB" id="A0A564Z8N2"/>
<dbReference type="Pfam" id="PF01480">
    <property type="entry name" value="PWI"/>
    <property type="match status" value="1"/>
</dbReference>
<evidence type="ECO:0000313" key="4">
    <source>
        <dbReference type="EMBL" id="VUZ55699.1"/>
    </source>
</evidence>
<keyword evidence="5" id="KW-1185">Reference proteome</keyword>
<gene>
    <name evidence="4" type="ORF">WMSIL1_LOCUS13696</name>
</gene>
<dbReference type="SMART" id="SM00311">
    <property type="entry name" value="PWI"/>
    <property type="match status" value="1"/>
</dbReference>
<dbReference type="GO" id="GO:0005681">
    <property type="term" value="C:spliceosomal complex"/>
    <property type="evidence" value="ECO:0007669"/>
    <property type="project" value="TreeGrafter"/>
</dbReference>
<feature type="compositionally biased region" description="Polar residues" evidence="2">
    <location>
        <begin position="121"/>
        <end position="132"/>
    </location>
</feature>
<evidence type="ECO:0000259" key="3">
    <source>
        <dbReference type="PROSITE" id="PS51025"/>
    </source>
</evidence>
<feature type="compositionally biased region" description="Basic and acidic residues" evidence="2">
    <location>
        <begin position="66"/>
        <end position="75"/>
    </location>
</feature>
<dbReference type="Gene3D" id="1.20.1390.10">
    <property type="entry name" value="PWI domain"/>
    <property type="match status" value="1"/>
</dbReference>
<dbReference type="PANTHER" id="PTHR18806">
    <property type="entry name" value="RBM25 PROTEIN"/>
    <property type="match status" value="1"/>
</dbReference>
<organism evidence="4 5">
    <name type="scientific">Hymenolepis diminuta</name>
    <name type="common">Rat tapeworm</name>
    <dbReference type="NCBI Taxonomy" id="6216"/>
    <lineage>
        <taxon>Eukaryota</taxon>
        <taxon>Metazoa</taxon>
        <taxon>Spiralia</taxon>
        <taxon>Lophotrochozoa</taxon>
        <taxon>Platyhelminthes</taxon>
        <taxon>Cestoda</taxon>
        <taxon>Eucestoda</taxon>
        <taxon>Cyclophyllidea</taxon>
        <taxon>Hymenolepididae</taxon>
        <taxon>Hymenolepis</taxon>
    </lineage>
</organism>
<feature type="region of interest" description="Disordered" evidence="2">
    <location>
        <begin position="110"/>
        <end position="132"/>
    </location>
</feature>
<protein>
    <recommendedName>
        <fullName evidence="3">PWI domain-containing protein</fullName>
    </recommendedName>
</protein>
<dbReference type="InterPro" id="IPR036483">
    <property type="entry name" value="PWI_dom_sf"/>
</dbReference>
<dbReference type="InterPro" id="IPR002483">
    <property type="entry name" value="PWI_dom"/>
</dbReference>
<evidence type="ECO:0000313" key="5">
    <source>
        <dbReference type="Proteomes" id="UP000321570"/>
    </source>
</evidence>
<reference evidence="4 5" key="1">
    <citation type="submission" date="2019-07" db="EMBL/GenBank/DDBJ databases">
        <authorList>
            <person name="Jastrzebski P J."/>
            <person name="Paukszto L."/>
            <person name="Jastrzebski P J."/>
        </authorList>
    </citation>
    <scope>NUCLEOTIDE SEQUENCE [LARGE SCALE GENOMIC DNA]</scope>
    <source>
        <strain evidence="4 5">WMS-il1</strain>
    </source>
</reference>
<dbReference type="EMBL" id="CABIJS010000697">
    <property type="protein sequence ID" value="VUZ55699.1"/>
    <property type="molecule type" value="Genomic_DNA"/>
</dbReference>
<dbReference type="PROSITE" id="PS51025">
    <property type="entry name" value="PWI"/>
    <property type="match status" value="1"/>
</dbReference>
<dbReference type="GO" id="GO:0006397">
    <property type="term" value="P:mRNA processing"/>
    <property type="evidence" value="ECO:0007669"/>
    <property type="project" value="UniProtKB-KW"/>
</dbReference>
<sequence>MEQAMQEHLQKRLNLDAKSPKSSSSVSRDVSPESHSIDIPKVSSSGFRPVSPESESGIAESASVKETNKGDLPRKDSSTFLFSMSSKTNDNVIKPAAAFDDDEVEAKSKRPALSFVPPSASEKTTASRSNSSNYPDLKAVANLSVAEKKAIIKQIIERIPTNMEELFTYPIDWRAVDADLVDERIKPWVDKKIVEYLGEPEATLSKFICEQLLEHKPPAKMLSDIALVLEEEAEVFVAKMWRLLIYAIAEKNLGLSM</sequence>
<dbReference type="GO" id="GO:0003729">
    <property type="term" value="F:mRNA binding"/>
    <property type="evidence" value="ECO:0007669"/>
    <property type="project" value="TreeGrafter"/>
</dbReference>
<dbReference type="PANTHER" id="PTHR18806:SF4">
    <property type="entry name" value="RNA-BINDING PROTEIN 25"/>
    <property type="match status" value="1"/>
</dbReference>